<gene>
    <name evidence="2" type="ORF">LWI28_017809</name>
</gene>
<proteinExistence type="predicted"/>
<dbReference type="Proteomes" id="UP001064489">
    <property type="component" value="Chromosome 10"/>
</dbReference>
<evidence type="ECO:0000313" key="3">
    <source>
        <dbReference type="Proteomes" id="UP001064489"/>
    </source>
</evidence>
<evidence type="ECO:0000256" key="1">
    <source>
        <dbReference type="SAM" id="MobiDB-lite"/>
    </source>
</evidence>
<comment type="caution">
    <text evidence="2">The sequence shown here is derived from an EMBL/GenBank/DDBJ whole genome shotgun (WGS) entry which is preliminary data.</text>
</comment>
<keyword evidence="3" id="KW-1185">Reference proteome</keyword>
<dbReference type="EMBL" id="JAJSOW010000105">
    <property type="protein sequence ID" value="KAI9165635.1"/>
    <property type="molecule type" value="Genomic_DNA"/>
</dbReference>
<feature type="region of interest" description="Disordered" evidence="1">
    <location>
        <begin position="43"/>
        <end position="77"/>
    </location>
</feature>
<dbReference type="AlphaFoldDB" id="A0AAD5INK3"/>
<feature type="compositionally biased region" description="Basic and acidic residues" evidence="1">
    <location>
        <begin position="67"/>
        <end position="76"/>
    </location>
</feature>
<accession>A0AAD5INK3</accession>
<reference evidence="2" key="2">
    <citation type="submission" date="2023-02" db="EMBL/GenBank/DDBJ databases">
        <authorList>
            <person name="Swenson N.G."/>
            <person name="Wegrzyn J.L."/>
            <person name="Mcevoy S.L."/>
        </authorList>
    </citation>
    <scope>NUCLEOTIDE SEQUENCE</scope>
    <source>
        <strain evidence="2">91603</strain>
        <tissue evidence="2">Leaf</tissue>
    </source>
</reference>
<protein>
    <submittedName>
        <fullName evidence="2">Uncharacterized protein</fullName>
    </submittedName>
</protein>
<name>A0AAD5INK3_ACENE</name>
<organism evidence="2 3">
    <name type="scientific">Acer negundo</name>
    <name type="common">Box elder</name>
    <dbReference type="NCBI Taxonomy" id="4023"/>
    <lineage>
        <taxon>Eukaryota</taxon>
        <taxon>Viridiplantae</taxon>
        <taxon>Streptophyta</taxon>
        <taxon>Embryophyta</taxon>
        <taxon>Tracheophyta</taxon>
        <taxon>Spermatophyta</taxon>
        <taxon>Magnoliopsida</taxon>
        <taxon>eudicotyledons</taxon>
        <taxon>Gunneridae</taxon>
        <taxon>Pentapetalae</taxon>
        <taxon>rosids</taxon>
        <taxon>malvids</taxon>
        <taxon>Sapindales</taxon>
        <taxon>Sapindaceae</taxon>
        <taxon>Hippocastanoideae</taxon>
        <taxon>Acereae</taxon>
        <taxon>Acer</taxon>
    </lineage>
</organism>
<evidence type="ECO:0000313" key="2">
    <source>
        <dbReference type="EMBL" id="KAI9165635.1"/>
    </source>
</evidence>
<sequence length="129" mass="14875">MTPFQGVSFRRPRWVSGVPDDSERAVAREVSLVSWESEFHATQKSVEGLKPSSGKTNQKQKRRKREKGREERDRRSLQSLSLAVAAACRYCRERKEQKRQPSSLLCRRRRYRCSLSSTPLGVVAPLTVR</sequence>
<reference evidence="2" key="1">
    <citation type="journal article" date="2022" name="Plant J.">
        <title>Strategies of tolerance reflected in two North American maple genomes.</title>
        <authorList>
            <person name="McEvoy S.L."/>
            <person name="Sezen U.U."/>
            <person name="Trouern-Trend A."/>
            <person name="McMahon S.M."/>
            <person name="Schaberg P.G."/>
            <person name="Yang J."/>
            <person name="Wegrzyn J.L."/>
            <person name="Swenson N.G."/>
        </authorList>
    </citation>
    <scope>NUCLEOTIDE SEQUENCE</scope>
    <source>
        <strain evidence="2">91603</strain>
    </source>
</reference>